<gene>
    <name evidence="3" type="ORF">BFS30_11135</name>
</gene>
<dbReference type="RefSeq" id="WP_069379361.1">
    <property type="nucleotide sequence ID" value="NZ_CP017141.1"/>
</dbReference>
<keyword evidence="4" id="KW-1185">Reference proteome</keyword>
<dbReference type="KEGG" id="psty:BFS30_11135"/>
<dbReference type="OrthoDB" id="1111222at2"/>
<feature type="transmembrane region" description="Helical" evidence="1">
    <location>
        <begin position="261"/>
        <end position="278"/>
    </location>
</feature>
<organism evidence="3 4">
    <name type="scientific">Pedobacter steynii</name>
    <dbReference type="NCBI Taxonomy" id="430522"/>
    <lineage>
        <taxon>Bacteria</taxon>
        <taxon>Pseudomonadati</taxon>
        <taxon>Bacteroidota</taxon>
        <taxon>Sphingobacteriia</taxon>
        <taxon>Sphingobacteriales</taxon>
        <taxon>Sphingobacteriaceae</taxon>
        <taxon>Pedobacter</taxon>
    </lineage>
</organism>
<dbReference type="EMBL" id="CP017141">
    <property type="protein sequence ID" value="AOM77673.1"/>
    <property type="molecule type" value="Genomic_DNA"/>
</dbReference>
<dbReference type="Proteomes" id="UP000094313">
    <property type="component" value="Chromosome"/>
</dbReference>
<sequence>MKGMRLYLIGTGILLLLYLAGQYYKPKPTDWSPSYLKEDKIPFGLYVLNKEYQSIFPGTRMEISRLPVYNTLKDKKRKNTNYLIIAGAVRIDELDYKELVQFMKDGNQVFIATFDIGDYLKDTLNLNINSSLNYGKKKSVPINFVNPALKEKNAYVFDKGLGDLYFSRIDTSKAAVLGKNEKGEVNFVRYNFGAGALYVLPNPQLLSNYALLSPEGAAYAAKALSYLPVTETMIWDEHHTKGNLGEESLLRVLFKHDQLRWAYYLSMISLLIFVVFEMKRRQRIIPIIPKLTNSSVDFVRVVGKVYYQQRDNRDIASKKINYLLEFIRTTYRLKTNEIDEELINAVVLKSGENEHDTRQLFATIDEVNKSGRVSDHLLITLNKLIEKFYKQAQ</sequence>
<evidence type="ECO:0000256" key="1">
    <source>
        <dbReference type="SAM" id="Phobius"/>
    </source>
</evidence>
<proteinExistence type="predicted"/>
<evidence type="ECO:0000259" key="2">
    <source>
        <dbReference type="Pfam" id="PF14258"/>
    </source>
</evidence>
<evidence type="ECO:0000313" key="3">
    <source>
        <dbReference type="EMBL" id="AOM77673.1"/>
    </source>
</evidence>
<evidence type="ECO:0000313" key="4">
    <source>
        <dbReference type="Proteomes" id="UP000094313"/>
    </source>
</evidence>
<name>A0A1D7QG93_9SPHI</name>
<accession>A0A1D7QG93</accession>
<keyword evidence="1" id="KW-1133">Transmembrane helix</keyword>
<keyword evidence="1" id="KW-0472">Membrane</keyword>
<dbReference type="Pfam" id="PF14258">
    <property type="entry name" value="DUF4350"/>
    <property type="match status" value="1"/>
</dbReference>
<dbReference type="AlphaFoldDB" id="A0A1D7QG93"/>
<reference evidence="3 4" key="1">
    <citation type="submission" date="2016-08" db="EMBL/GenBank/DDBJ databases">
        <authorList>
            <person name="Seilhamer J.J."/>
        </authorList>
    </citation>
    <scope>NUCLEOTIDE SEQUENCE [LARGE SCALE GENOMIC DNA]</scope>
    <source>
        <strain evidence="3 4">DX4</strain>
    </source>
</reference>
<keyword evidence="1" id="KW-0812">Transmembrane</keyword>
<protein>
    <recommendedName>
        <fullName evidence="2">DUF4350 domain-containing protein</fullName>
    </recommendedName>
</protein>
<dbReference type="InterPro" id="IPR025646">
    <property type="entry name" value="DUF4350"/>
</dbReference>
<feature type="domain" description="DUF4350" evidence="2">
    <location>
        <begin position="42"/>
        <end position="222"/>
    </location>
</feature>